<dbReference type="EMBL" id="VFSH01000012">
    <property type="protein sequence ID" value="TPE38877.1"/>
    <property type="molecule type" value="Genomic_DNA"/>
</dbReference>
<keyword evidence="2" id="KW-1185">Reference proteome</keyword>
<accession>A0ABY2YJB9</accession>
<dbReference type="Proteomes" id="UP000315907">
    <property type="component" value="Unassembled WGS sequence"/>
</dbReference>
<evidence type="ECO:0000313" key="1">
    <source>
        <dbReference type="EMBL" id="TPE38877.1"/>
    </source>
</evidence>
<comment type="caution">
    <text evidence="1">The sequence shown here is derived from an EMBL/GenBank/DDBJ whole genome shotgun (WGS) entry which is preliminary data.</text>
</comment>
<evidence type="ECO:0000313" key="2">
    <source>
        <dbReference type="Proteomes" id="UP000315907"/>
    </source>
</evidence>
<name>A0ABY2YJB9_9STRE</name>
<protein>
    <submittedName>
        <fullName evidence="1">Uncharacterized protein</fullName>
    </submittedName>
</protein>
<dbReference type="RefSeq" id="WP_140834404.1">
    <property type="nucleotide sequence ID" value="NZ_VFSH01000012.1"/>
</dbReference>
<organism evidence="1 2">
    <name type="scientific">Streptococcus shenyangsis</name>
    <dbReference type="NCBI Taxonomy" id="2589786"/>
    <lineage>
        <taxon>Bacteria</taxon>
        <taxon>Bacillati</taxon>
        <taxon>Bacillota</taxon>
        <taxon>Bacilli</taxon>
        <taxon>Lactobacillales</taxon>
        <taxon>Streptococcaceae</taxon>
        <taxon>Streptococcus</taxon>
    </lineage>
</organism>
<sequence length="123" mass="12882">MARKTALAIELRAEVAVLTTLPRSAVGSFKADSISVMAVSTLRMAALVSGRSAALAKYSPISAEILASFLRSSSFFFVDTSTDDKAPAVTPAKLVNSEVFSIKPVADLAESKTGADKLEFGKP</sequence>
<reference evidence="1 2" key="1">
    <citation type="submission" date="2019-06" db="EMBL/GenBank/DDBJ databases">
        <authorList>
            <person name="Xiao C."/>
            <person name="Li X."/>
            <person name="Sun Y."/>
            <person name="Liu D."/>
        </authorList>
    </citation>
    <scope>NUCLEOTIDE SEQUENCE [LARGE SCALE GENOMIC DNA]</scope>
    <source>
        <strain evidence="1 2">D19</strain>
    </source>
</reference>
<gene>
    <name evidence="1" type="ORF">FJR77_08545</name>
</gene>
<proteinExistence type="predicted"/>